<accession>A0A382JHB5</accession>
<proteinExistence type="predicted"/>
<protein>
    <submittedName>
        <fullName evidence="1">Uncharacterized protein</fullName>
    </submittedName>
</protein>
<reference evidence="1" key="1">
    <citation type="submission" date="2018-05" db="EMBL/GenBank/DDBJ databases">
        <authorList>
            <person name="Lanie J.A."/>
            <person name="Ng W.-L."/>
            <person name="Kazmierczak K.M."/>
            <person name="Andrzejewski T.M."/>
            <person name="Davidsen T.M."/>
            <person name="Wayne K.J."/>
            <person name="Tettelin H."/>
            <person name="Glass J.I."/>
            <person name="Rusch D."/>
            <person name="Podicherti R."/>
            <person name="Tsui H.-C.T."/>
            <person name="Winkler M.E."/>
        </authorList>
    </citation>
    <scope>NUCLEOTIDE SEQUENCE</scope>
</reference>
<dbReference type="AlphaFoldDB" id="A0A382JHB5"/>
<name>A0A382JHB5_9ZZZZ</name>
<organism evidence="1">
    <name type="scientific">marine metagenome</name>
    <dbReference type="NCBI Taxonomy" id="408172"/>
    <lineage>
        <taxon>unclassified sequences</taxon>
        <taxon>metagenomes</taxon>
        <taxon>ecological metagenomes</taxon>
    </lineage>
</organism>
<feature type="non-terminal residue" evidence="1">
    <location>
        <position position="30"/>
    </location>
</feature>
<gene>
    <name evidence="1" type="ORF">METZ01_LOCUS263606</name>
</gene>
<dbReference type="EMBL" id="UINC01073979">
    <property type="protein sequence ID" value="SVC10752.1"/>
    <property type="molecule type" value="Genomic_DNA"/>
</dbReference>
<sequence length="30" mass="3220">MNKNELSAQALAVPPLRLMLTIAPGKQRSA</sequence>
<evidence type="ECO:0000313" key="1">
    <source>
        <dbReference type="EMBL" id="SVC10752.1"/>
    </source>
</evidence>